<organism evidence="1 2">
    <name type="scientific">Colletotrichum higginsianum (strain IMI 349063)</name>
    <name type="common">Crucifer anthracnose fungus</name>
    <dbReference type="NCBI Taxonomy" id="759273"/>
    <lineage>
        <taxon>Eukaryota</taxon>
        <taxon>Fungi</taxon>
        <taxon>Dikarya</taxon>
        <taxon>Ascomycota</taxon>
        <taxon>Pezizomycotina</taxon>
        <taxon>Sordariomycetes</taxon>
        <taxon>Hypocreomycetidae</taxon>
        <taxon>Glomerellales</taxon>
        <taxon>Glomerellaceae</taxon>
        <taxon>Colletotrichum</taxon>
        <taxon>Colletotrichum destructivum species complex</taxon>
    </lineage>
</organism>
<sequence length="384" mass="41831">MEEALHFHNRRALDGYYVIDQQTGSEWGCSEEKIAALEHIIRNAREMAAAASAVLERPGSEHSEAYRMWLGGPQNRLHDMTYKNLSPKGLTYMCAAAKNQACTDGTIASTLQHGVNGIWGNIFLLCDRFFKRSSYERMLRIWRSERIPMLASAFTIIHESQHMGAIVGKSRRCIDVKHPKPRPEDTSPLCYHPDCCATLPSKDKIINAQNMAFFALEVTANPERGEPPGRSCTIMKRDTGGLFSGRLEGLVSRAGHFAKPKHDGNMLRRQAGSFTTSEIPCASRPPLAIPVGGDALPDRETLPQAVFDRMFPKEQGRASTVAAGAPVACDNFDLEKYGYCCPGPGSSCEDDSRKCYVGGEGVGEGAAGVVPAGARCPPPPGAVF</sequence>
<dbReference type="GeneID" id="28870541"/>
<gene>
    <name evidence="1" type="ORF">CH63R_11460</name>
</gene>
<evidence type="ECO:0000313" key="2">
    <source>
        <dbReference type="Proteomes" id="UP000092177"/>
    </source>
</evidence>
<dbReference type="SUPFAM" id="SSF55486">
    <property type="entry name" value="Metalloproteases ('zincins'), catalytic domain"/>
    <property type="match status" value="1"/>
</dbReference>
<dbReference type="VEuPathDB" id="FungiDB:CH63R_11460"/>
<accession>A0A1B7XYA1</accession>
<dbReference type="GO" id="GO:0008237">
    <property type="term" value="F:metallopeptidase activity"/>
    <property type="evidence" value="ECO:0007669"/>
    <property type="project" value="InterPro"/>
</dbReference>
<dbReference type="RefSeq" id="XP_018153275.1">
    <property type="nucleotide sequence ID" value="XM_018306434.1"/>
</dbReference>
<proteinExistence type="predicted"/>
<dbReference type="OrthoDB" id="4811013at2759"/>
<dbReference type="InterPro" id="IPR024079">
    <property type="entry name" value="MetalloPept_cat_dom_sf"/>
</dbReference>
<dbReference type="Gene3D" id="3.40.390.10">
    <property type="entry name" value="Collagenase (Catalytic Domain)"/>
    <property type="match status" value="1"/>
</dbReference>
<comment type="caution">
    <text evidence="1">The sequence shown here is derived from an EMBL/GenBank/DDBJ whole genome shotgun (WGS) entry which is preliminary data.</text>
</comment>
<dbReference type="Proteomes" id="UP000092177">
    <property type="component" value="Chromosome 8"/>
</dbReference>
<protein>
    <submittedName>
        <fullName evidence="1">Alpha-tubulin suppressor and related rcc1 domain-containing protein</fullName>
    </submittedName>
</protein>
<name>A0A1B7XYA1_COLHI</name>
<evidence type="ECO:0000313" key="1">
    <source>
        <dbReference type="EMBL" id="OBR04757.1"/>
    </source>
</evidence>
<keyword evidence="2" id="KW-1185">Reference proteome</keyword>
<dbReference type="EMBL" id="LTAN01000008">
    <property type="protein sequence ID" value="OBR04757.1"/>
    <property type="molecule type" value="Genomic_DNA"/>
</dbReference>
<reference evidence="2" key="1">
    <citation type="journal article" date="2017" name="BMC Genomics">
        <title>Gapless genome assembly of Colletotrichum higginsianum reveals chromosome structure and association of transposable elements with secondary metabolite gene clusters.</title>
        <authorList>
            <person name="Dallery J.-F."/>
            <person name="Lapalu N."/>
            <person name="Zampounis A."/>
            <person name="Pigne S."/>
            <person name="Luyten I."/>
            <person name="Amselem J."/>
            <person name="Wittenberg A.H.J."/>
            <person name="Zhou S."/>
            <person name="de Queiroz M.V."/>
            <person name="Robin G.P."/>
            <person name="Auger A."/>
            <person name="Hainaut M."/>
            <person name="Henrissat B."/>
            <person name="Kim K.-T."/>
            <person name="Lee Y.-H."/>
            <person name="Lespinet O."/>
            <person name="Schwartz D.C."/>
            <person name="Thon M.R."/>
            <person name="O'Connell R.J."/>
        </authorList>
    </citation>
    <scope>NUCLEOTIDE SEQUENCE [LARGE SCALE GENOMIC DNA]</scope>
    <source>
        <strain evidence="2">IMI 349063</strain>
    </source>
</reference>
<dbReference type="AlphaFoldDB" id="A0A1B7XYA1"/>
<dbReference type="KEGG" id="chig:CH63R_11460"/>